<name>A0ABQ4SI80_9HYPH</name>
<comment type="caution">
    <text evidence="1">The sequence shown here is derived from an EMBL/GenBank/DDBJ whole genome shotgun (WGS) entry which is preliminary data.</text>
</comment>
<sequence length="132" mass="14606">MRKPKAIARAERLMDLQAQMRRAAEWDLAETRRRIGALEGSQAELLRALGDGAGGLFLEAAARRLRGLAGEAADLGRTAEQQAEAVREQALAQKRSERRLARLGAEHRREEERRELLAQLDALAARSDASLP</sequence>
<dbReference type="Proteomes" id="UP001055153">
    <property type="component" value="Unassembled WGS sequence"/>
</dbReference>
<protein>
    <recommendedName>
        <fullName evidence="3">Flagellar FliJ protein</fullName>
    </recommendedName>
</protein>
<proteinExistence type="predicted"/>
<keyword evidence="2" id="KW-1185">Reference proteome</keyword>
<dbReference type="EMBL" id="BPQQ01000037">
    <property type="protein sequence ID" value="GJE01371.1"/>
    <property type="molecule type" value="Genomic_DNA"/>
</dbReference>
<reference evidence="1" key="2">
    <citation type="submission" date="2021-08" db="EMBL/GenBank/DDBJ databases">
        <authorList>
            <person name="Tani A."/>
            <person name="Ola A."/>
            <person name="Ogura Y."/>
            <person name="Katsura K."/>
            <person name="Hayashi T."/>
        </authorList>
    </citation>
    <scope>NUCLEOTIDE SEQUENCE</scope>
    <source>
        <strain evidence="1">DSM 17168</strain>
    </source>
</reference>
<evidence type="ECO:0000313" key="2">
    <source>
        <dbReference type="Proteomes" id="UP001055153"/>
    </source>
</evidence>
<evidence type="ECO:0000313" key="1">
    <source>
        <dbReference type="EMBL" id="GJE01371.1"/>
    </source>
</evidence>
<organism evidence="1 2">
    <name type="scientific">Methylobacterium isbiliense</name>
    <dbReference type="NCBI Taxonomy" id="315478"/>
    <lineage>
        <taxon>Bacteria</taxon>
        <taxon>Pseudomonadati</taxon>
        <taxon>Pseudomonadota</taxon>
        <taxon>Alphaproteobacteria</taxon>
        <taxon>Hyphomicrobiales</taxon>
        <taxon>Methylobacteriaceae</taxon>
        <taxon>Methylobacterium</taxon>
    </lineage>
</organism>
<gene>
    <name evidence="1" type="ORF">GMJLKIPL_3301</name>
</gene>
<reference evidence="1" key="1">
    <citation type="journal article" date="2021" name="Front. Microbiol.">
        <title>Comprehensive Comparative Genomics and Phenotyping of Methylobacterium Species.</title>
        <authorList>
            <person name="Alessa O."/>
            <person name="Ogura Y."/>
            <person name="Fujitani Y."/>
            <person name="Takami H."/>
            <person name="Hayashi T."/>
            <person name="Sahin N."/>
            <person name="Tani A."/>
        </authorList>
    </citation>
    <scope>NUCLEOTIDE SEQUENCE</scope>
    <source>
        <strain evidence="1">DSM 17168</strain>
    </source>
</reference>
<dbReference type="RefSeq" id="WP_238236250.1">
    <property type="nucleotide sequence ID" value="NZ_BPQQ01000037.1"/>
</dbReference>
<accession>A0ABQ4SI80</accession>
<evidence type="ECO:0008006" key="3">
    <source>
        <dbReference type="Google" id="ProtNLM"/>
    </source>
</evidence>